<dbReference type="InterPro" id="IPR025943">
    <property type="entry name" value="Sigma_54_int_dom_ATP-bd_2"/>
</dbReference>
<feature type="modified residue" description="4-aspartylphosphate" evidence="7">
    <location>
        <position position="57"/>
    </location>
</feature>
<keyword evidence="2" id="KW-0067">ATP-binding</keyword>
<dbReference type="SMART" id="SM00448">
    <property type="entry name" value="REC"/>
    <property type="match status" value="1"/>
</dbReference>
<keyword evidence="3" id="KW-0805">Transcription regulation</keyword>
<protein>
    <submittedName>
        <fullName evidence="10">Fused DNA-binding response regulator in two-component regulatory system with ZraS: response regulator sigma54 interaction protein</fullName>
    </submittedName>
</protein>
<dbReference type="InterPro" id="IPR002197">
    <property type="entry name" value="HTH_Fis"/>
</dbReference>
<dbReference type="Pfam" id="PF02954">
    <property type="entry name" value="HTH_8"/>
    <property type="match status" value="1"/>
</dbReference>
<keyword evidence="7" id="KW-0597">Phosphoprotein</keyword>
<dbReference type="PANTHER" id="PTHR32071:SF117">
    <property type="entry name" value="PTS-DEPENDENT DIHYDROXYACETONE KINASE OPERON REGULATORY PROTEIN-RELATED"/>
    <property type="match status" value="1"/>
</dbReference>
<sequence length="453" mass="49807">MTANPAMQLLVVDDDHNHREMLRALLEEWGYAPTGASSGEEALDLCRERPFDLILMDVRMGGMSGIEATRAVKAYNPAIPILIMTAYSDVSSAVEALKAGAYDYLTKPLAFDALKLALERALDHASLRHEVRTLRHELAAGLDARNVIGQSQAMRQVLDLVSAIAPSEATVLVTGESGTGKEVVAKLIHANSNRRSGPYVAVNCAALTETLLESELFGHEKGAFTGAEKRREGRFLAADKGTIFLDEIGEIPLSMQVKLLRVIQERELQRVGGDQTVRVDVRILAATNKDLAREVEEGRFRQDLYYRLNVVALQLPPLRERGEDIPLLAMHFMKLFAERNGKTVKGFTPGAMDRLLKHNWPGNVRELENAVERAVVLLVGEYISERELPPTIGGQEAEAPAASRLDFANMTLEEIERLAVMDTLAQVGGNKSEAARRLGINRKTLLSKLGDGK</sequence>
<evidence type="ECO:0000256" key="6">
    <source>
        <dbReference type="ARBA" id="ARBA00023163"/>
    </source>
</evidence>
<dbReference type="SMART" id="SM00382">
    <property type="entry name" value="AAA"/>
    <property type="match status" value="1"/>
</dbReference>
<dbReference type="InterPro" id="IPR025944">
    <property type="entry name" value="Sigma_54_int_dom_CS"/>
</dbReference>
<dbReference type="FunFam" id="1.10.8.60:FF:000014">
    <property type="entry name" value="DNA-binding transcriptional regulator NtrC"/>
    <property type="match status" value="1"/>
</dbReference>
<evidence type="ECO:0000313" key="10">
    <source>
        <dbReference type="EMBL" id="SBV97199.1"/>
    </source>
</evidence>
<dbReference type="InterPro" id="IPR009057">
    <property type="entry name" value="Homeodomain-like_sf"/>
</dbReference>
<dbReference type="GO" id="GO:0043565">
    <property type="term" value="F:sequence-specific DNA binding"/>
    <property type="evidence" value="ECO:0007669"/>
    <property type="project" value="InterPro"/>
</dbReference>
<accession>A0A212JCS5</accession>
<dbReference type="Gene3D" id="1.10.10.60">
    <property type="entry name" value="Homeodomain-like"/>
    <property type="match status" value="1"/>
</dbReference>
<dbReference type="GO" id="GO:0000160">
    <property type="term" value="P:phosphorelay signal transduction system"/>
    <property type="evidence" value="ECO:0007669"/>
    <property type="project" value="InterPro"/>
</dbReference>
<dbReference type="InterPro" id="IPR002078">
    <property type="entry name" value="Sigma_54_int"/>
</dbReference>
<dbReference type="SUPFAM" id="SSF52172">
    <property type="entry name" value="CheY-like"/>
    <property type="match status" value="1"/>
</dbReference>
<dbReference type="PROSITE" id="PS00676">
    <property type="entry name" value="SIGMA54_INTERACT_2"/>
    <property type="match status" value="1"/>
</dbReference>
<dbReference type="Pfam" id="PF25601">
    <property type="entry name" value="AAA_lid_14"/>
    <property type="match status" value="1"/>
</dbReference>
<evidence type="ECO:0000256" key="1">
    <source>
        <dbReference type="ARBA" id="ARBA00022741"/>
    </source>
</evidence>
<dbReference type="InterPro" id="IPR001789">
    <property type="entry name" value="Sig_transdc_resp-reg_receiver"/>
</dbReference>
<proteinExistence type="predicted"/>
<dbReference type="AlphaFoldDB" id="A0A212JCS5"/>
<evidence type="ECO:0000256" key="2">
    <source>
        <dbReference type="ARBA" id="ARBA00022840"/>
    </source>
</evidence>
<dbReference type="EMBL" id="FLUP01000001">
    <property type="protein sequence ID" value="SBV97199.1"/>
    <property type="molecule type" value="Genomic_DNA"/>
</dbReference>
<dbReference type="PRINTS" id="PR01590">
    <property type="entry name" value="HTHFIS"/>
</dbReference>
<dbReference type="PROSITE" id="PS50110">
    <property type="entry name" value="RESPONSE_REGULATORY"/>
    <property type="match status" value="1"/>
</dbReference>
<dbReference type="InterPro" id="IPR058031">
    <property type="entry name" value="AAA_lid_NorR"/>
</dbReference>
<dbReference type="Pfam" id="PF00158">
    <property type="entry name" value="Sigma54_activat"/>
    <property type="match status" value="1"/>
</dbReference>
<keyword evidence="6" id="KW-0804">Transcription</keyword>
<feature type="domain" description="Response regulatory" evidence="9">
    <location>
        <begin position="8"/>
        <end position="122"/>
    </location>
</feature>
<keyword evidence="4 10" id="KW-0238">DNA-binding</keyword>
<evidence type="ECO:0000259" key="9">
    <source>
        <dbReference type="PROSITE" id="PS50110"/>
    </source>
</evidence>
<organism evidence="10">
    <name type="scientific">uncultured Desulfovibrio sp</name>
    <dbReference type="NCBI Taxonomy" id="167968"/>
    <lineage>
        <taxon>Bacteria</taxon>
        <taxon>Pseudomonadati</taxon>
        <taxon>Thermodesulfobacteriota</taxon>
        <taxon>Desulfovibrionia</taxon>
        <taxon>Desulfovibrionales</taxon>
        <taxon>Desulfovibrionaceae</taxon>
        <taxon>Desulfovibrio</taxon>
        <taxon>environmental samples</taxon>
    </lineage>
</organism>
<evidence type="ECO:0000256" key="3">
    <source>
        <dbReference type="ARBA" id="ARBA00023015"/>
    </source>
</evidence>
<dbReference type="SUPFAM" id="SSF46689">
    <property type="entry name" value="Homeodomain-like"/>
    <property type="match status" value="1"/>
</dbReference>
<dbReference type="Gene3D" id="3.40.50.300">
    <property type="entry name" value="P-loop containing nucleotide triphosphate hydrolases"/>
    <property type="match status" value="1"/>
</dbReference>
<dbReference type="Pfam" id="PF00072">
    <property type="entry name" value="Response_reg"/>
    <property type="match status" value="1"/>
</dbReference>
<evidence type="ECO:0000259" key="8">
    <source>
        <dbReference type="PROSITE" id="PS50045"/>
    </source>
</evidence>
<dbReference type="InterPro" id="IPR027417">
    <property type="entry name" value="P-loop_NTPase"/>
</dbReference>
<dbReference type="InterPro" id="IPR011006">
    <property type="entry name" value="CheY-like_superfamily"/>
</dbReference>
<keyword evidence="1" id="KW-0547">Nucleotide-binding</keyword>
<dbReference type="CDD" id="cd00156">
    <property type="entry name" value="REC"/>
    <property type="match status" value="1"/>
</dbReference>
<dbReference type="PANTHER" id="PTHR32071">
    <property type="entry name" value="TRANSCRIPTIONAL REGULATORY PROTEIN"/>
    <property type="match status" value="1"/>
</dbReference>
<keyword evidence="5" id="KW-0010">Activator</keyword>
<evidence type="ECO:0000256" key="4">
    <source>
        <dbReference type="ARBA" id="ARBA00023125"/>
    </source>
</evidence>
<feature type="domain" description="Sigma-54 factor interaction" evidence="8">
    <location>
        <begin position="147"/>
        <end position="376"/>
    </location>
</feature>
<dbReference type="InterPro" id="IPR003593">
    <property type="entry name" value="AAA+_ATPase"/>
</dbReference>
<dbReference type="FunFam" id="3.40.50.300:FF:000006">
    <property type="entry name" value="DNA-binding transcriptional regulator NtrC"/>
    <property type="match status" value="1"/>
</dbReference>
<dbReference type="GO" id="GO:0005524">
    <property type="term" value="F:ATP binding"/>
    <property type="evidence" value="ECO:0007669"/>
    <property type="project" value="UniProtKB-KW"/>
</dbReference>
<evidence type="ECO:0000256" key="7">
    <source>
        <dbReference type="PROSITE-ProRule" id="PRU00169"/>
    </source>
</evidence>
<dbReference type="SUPFAM" id="SSF52540">
    <property type="entry name" value="P-loop containing nucleoside triphosphate hydrolases"/>
    <property type="match status" value="1"/>
</dbReference>
<dbReference type="PROSITE" id="PS50045">
    <property type="entry name" value="SIGMA54_INTERACT_4"/>
    <property type="match status" value="1"/>
</dbReference>
<gene>
    <name evidence="10" type="primary">zraR</name>
    <name evidence="10" type="ORF">KM92DES2_10894</name>
</gene>
<dbReference type="GO" id="GO:0006355">
    <property type="term" value="P:regulation of DNA-templated transcription"/>
    <property type="evidence" value="ECO:0007669"/>
    <property type="project" value="InterPro"/>
</dbReference>
<evidence type="ECO:0000256" key="5">
    <source>
        <dbReference type="ARBA" id="ARBA00023159"/>
    </source>
</evidence>
<dbReference type="InterPro" id="IPR025662">
    <property type="entry name" value="Sigma_54_int_dom_ATP-bd_1"/>
</dbReference>
<dbReference type="CDD" id="cd00009">
    <property type="entry name" value="AAA"/>
    <property type="match status" value="1"/>
</dbReference>
<name>A0A212JCS5_9BACT</name>
<dbReference type="RefSeq" id="WP_227119372.1">
    <property type="nucleotide sequence ID" value="NZ_LT598928.1"/>
</dbReference>
<reference evidence="10" key="1">
    <citation type="submission" date="2016-04" db="EMBL/GenBank/DDBJ databases">
        <authorList>
            <person name="Evans L.H."/>
            <person name="Alamgir A."/>
            <person name="Owens N."/>
            <person name="Weber N.D."/>
            <person name="Virtaneva K."/>
            <person name="Barbian K."/>
            <person name="Babar A."/>
            <person name="Rosenke K."/>
        </authorList>
    </citation>
    <scope>NUCLEOTIDE SEQUENCE</scope>
    <source>
        <strain evidence="10">92-2</strain>
    </source>
</reference>
<dbReference type="PROSITE" id="PS00688">
    <property type="entry name" value="SIGMA54_INTERACT_3"/>
    <property type="match status" value="1"/>
</dbReference>
<dbReference type="Gene3D" id="3.40.50.2300">
    <property type="match status" value="1"/>
</dbReference>
<dbReference type="Gene3D" id="1.10.8.60">
    <property type="match status" value="1"/>
</dbReference>
<dbReference type="PROSITE" id="PS00675">
    <property type="entry name" value="SIGMA54_INTERACT_1"/>
    <property type="match status" value="1"/>
</dbReference>